<dbReference type="Pfam" id="PF01564">
    <property type="entry name" value="Spermine_synth"/>
    <property type="match status" value="1"/>
</dbReference>
<dbReference type="PANTHER" id="PTHR46315:SF1">
    <property type="entry name" value="SPERMINE SYNTHASE"/>
    <property type="match status" value="1"/>
</dbReference>
<dbReference type="InParanoid" id="A7RV37"/>
<dbReference type="GO" id="GO:0016768">
    <property type="term" value="F:spermine synthase activity"/>
    <property type="evidence" value="ECO:0000318"/>
    <property type="project" value="GO_Central"/>
</dbReference>
<feature type="domain" description="PABS" evidence="4">
    <location>
        <begin position="76"/>
        <end position="315"/>
    </location>
</feature>
<dbReference type="InterPro" id="IPR037163">
    <property type="entry name" value="Spermidine_synt_N_sf"/>
</dbReference>
<dbReference type="FunFam" id="3.40.50.150:FF:000197">
    <property type="entry name" value="spermine synthase isoform X2"/>
    <property type="match status" value="1"/>
</dbReference>
<dbReference type="EMBL" id="DS469542">
    <property type="protein sequence ID" value="EDO44717.1"/>
    <property type="molecule type" value="Genomic_DNA"/>
</dbReference>
<protein>
    <recommendedName>
        <fullName evidence="4">PABS domain-containing protein</fullName>
    </recommendedName>
</protein>
<accession>A7RV37</accession>
<evidence type="ECO:0000313" key="5">
    <source>
        <dbReference type="EMBL" id="EDO44717.1"/>
    </source>
</evidence>
<dbReference type="FunCoup" id="A7RV37">
    <property type="interactions" value="204"/>
</dbReference>
<dbReference type="InterPro" id="IPR029063">
    <property type="entry name" value="SAM-dependent_MTases_sf"/>
</dbReference>
<dbReference type="Pfam" id="PF17284">
    <property type="entry name" value="Spermine_synt_N"/>
    <property type="match status" value="1"/>
</dbReference>
<evidence type="ECO:0000259" key="4">
    <source>
        <dbReference type="PROSITE" id="PS51006"/>
    </source>
</evidence>
<dbReference type="eggNOG" id="KOG1562">
    <property type="taxonomic scope" value="Eukaryota"/>
</dbReference>
<dbReference type="Gene3D" id="3.40.50.150">
    <property type="entry name" value="Vaccinia Virus protein VP39"/>
    <property type="match status" value="1"/>
</dbReference>
<gene>
    <name evidence="5" type="ORF">NEMVEDRAFT_v1g234527</name>
</gene>
<dbReference type="PANTHER" id="PTHR46315">
    <property type="entry name" value="SPERMINE SYNTHASE"/>
    <property type="match status" value="1"/>
</dbReference>
<keyword evidence="6" id="KW-1185">Reference proteome</keyword>
<name>A7RV37_NEMVE</name>
<evidence type="ECO:0000256" key="3">
    <source>
        <dbReference type="PROSITE-ProRule" id="PRU00354"/>
    </source>
</evidence>
<dbReference type="SUPFAM" id="SSF53335">
    <property type="entry name" value="S-adenosyl-L-methionine-dependent methyltransferases"/>
    <property type="match status" value="1"/>
</dbReference>
<sequence length="319" mass="36038">MFVFVGPNSGHWTLRSFKNGHACLDIVTVGAESNNNDWYNNRYEESKAIKESLAKVFATEKSRALPPIIRKGPLNPYLPTVDNLIMQYDIDREIVNVDSKYQNIKILHSNQFGNMLVLNNDINLAESDLSYTKAITGNGKENYKDKTVLILGGGDGGILHHVLKEEPKQVIMAEIDQMVVDLAVKHLRGICGDSMDSLIGPNYEVIIGDCVEIMNKCINKGKLFDYVINDLTAIPITTEARGDQWDFLQLILDLSMKVLSPTGKYFTQGNSFNKLDSLTMFEGQLKKLECPVEFSKETVCVPSYHELWVFYEIWKTNKS</sequence>
<dbReference type="OMA" id="ICGKEDY"/>
<evidence type="ECO:0000256" key="1">
    <source>
        <dbReference type="ARBA" id="ARBA00007867"/>
    </source>
</evidence>
<dbReference type="Gene3D" id="2.30.140.10">
    <property type="entry name" value="Spermidine synthase, tetramerisation domain"/>
    <property type="match status" value="1"/>
</dbReference>
<organism evidence="5 6">
    <name type="scientific">Nematostella vectensis</name>
    <name type="common">Starlet sea anemone</name>
    <dbReference type="NCBI Taxonomy" id="45351"/>
    <lineage>
        <taxon>Eukaryota</taxon>
        <taxon>Metazoa</taxon>
        <taxon>Cnidaria</taxon>
        <taxon>Anthozoa</taxon>
        <taxon>Hexacorallia</taxon>
        <taxon>Actiniaria</taxon>
        <taxon>Edwardsiidae</taxon>
        <taxon>Nematostella</taxon>
    </lineage>
</organism>
<dbReference type="AlphaFoldDB" id="A7RV37"/>
<evidence type="ECO:0000313" key="6">
    <source>
        <dbReference type="Proteomes" id="UP000001593"/>
    </source>
</evidence>
<proteinExistence type="inferred from homology"/>
<keyword evidence="3" id="KW-0620">Polyamine biosynthesis</keyword>
<dbReference type="STRING" id="45351.A7RV37"/>
<comment type="similarity">
    <text evidence="1">Belongs to the spermidine/spermine synthase family.</text>
</comment>
<dbReference type="HOGENOM" id="CLU_048650_1_0_1"/>
<dbReference type="InterPro" id="IPR035246">
    <property type="entry name" value="Spermidine_synt_N"/>
</dbReference>
<dbReference type="PROSITE" id="PS51006">
    <property type="entry name" value="PABS_2"/>
    <property type="match status" value="1"/>
</dbReference>
<dbReference type="PhylomeDB" id="A7RV37"/>
<keyword evidence="2 3" id="KW-0808">Transferase</keyword>
<reference evidence="5 6" key="1">
    <citation type="journal article" date="2007" name="Science">
        <title>Sea anemone genome reveals ancestral eumetazoan gene repertoire and genomic organization.</title>
        <authorList>
            <person name="Putnam N.H."/>
            <person name="Srivastava M."/>
            <person name="Hellsten U."/>
            <person name="Dirks B."/>
            <person name="Chapman J."/>
            <person name="Salamov A."/>
            <person name="Terry A."/>
            <person name="Shapiro H."/>
            <person name="Lindquist E."/>
            <person name="Kapitonov V.V."/>
            <person name="Jurka J."/>
            <person name="Genikhovich G."/>
            <person name="Grigoriev I.V."/>
            <person name="Lucas S.M."/>
            <person name="Steele R.E."/>
            <person name="Finnerty J.R."/>
            <person name="Technau U."/>
            <person name="Martindale M.Q."/>
            <person name="Rokhsar D.S."/>
        </authorList>
    </citation>
    <scope>NUCLEOTIDE SEQUENCE [LARGE SCALE GENOMIC DNA]</scope>
    <source>
        <strain evidence="6">CH2 X CH6</strain>
    </source>
</reference>
<dbReference type="InterPro" id="IPR030374">
    <property type="entry name" value="PABS"/>
</dbReference>
<dbReference type="InterPro" id="IPR015576">
    <property type="entry name" value="Spermine_synthase_animal"/>
</dbReference>
<evidence type="ECO:0000256" key="2">
    <source>
        <dbReference type="ARBA" id="ARBA00022679"/>
    </source>
</evidence>
<feature type="active site" description="Proton acceptor" evidence="3">
    <location>
        <position position="230"/>
    </location>
</feature>
<dbReference type="GO" id="GO:0006597">
    <property type="term" value="P:spermine biosynthetic process"/>
    <property type="evidence" value="ECO:0000318"/>
    <property type="project" value="GO_Central"/>
</dbReference>
<dbReference type="Proteomes" id="UP000001593">
    <property type="component" value="Unassembled WGS sequence"/>
</dbReference>